<keyword evidence="5 6" id="KW-0472">Membrane</keyword>
<dbReference type="Pfam" id="PF01943">
    <property type="entry name" value="Polysacc_synt"/>
    <property type="match status" value="1"/>
</dbReference>
<evidence type="ECO:0000313" key="7">
    <source>
        <dbReference type="EMBL" id="PYF75461.1"/>
    </source>
</evidence>
<dbReference type="InterPro" id="IPR050833">
    <property type="entry name" value="Poly_Biosynth_Transport"/>
</dbReference>
<evidence type="ECO:0000313" key="8">
    <source>
        <dbReference type="Proteomes" id="UP000248198"/>
    </source>
</evidence>
<keyword evidence="8" id="KW-1185">Reference proteome</keyword>
<evidence type="ECO:0000256" key="5">
    <source>
        <dbReference type="ARBA" id="ARBA00023136"/>
    </source>
</evidence>
<comment type="caution">
    <text evidence="7">The sequence shown here is derived from an EMBL/GenBank/DDBJ whole genome shotgun (WGS) entry which is preliminary data.</text>
</comment>
<dbReference type="PANTHER" id="PTHR30250:SF11">
    <property type="entry name" value="O-ANTIGEN TRANSPORTER-RELATED"/>
    <property type="match status" value="1"/>
</dbReference>
<name>A0A318UHG6_9SPHI</name>
<feature type="transmembrane region" description="Helical" evidence="6">
    <location>
        <begin position="388"/>
        <end position="409"/>
    </location>
</feature>
<evidence type="ECO:0000256" key="2">
    <source>
        <dbReference type="ARBA" id="ARBA00022475"/>
    </source>
</evidence>
<dbReference type="InterPro" id="IPR002797">
    <property type="entry name" value="Polysacc_synth"/>
</dbReference>
<evidence type="ECO:0000256" key="4">
    <source>
        <dbReference type="ARBA" id="ARBA00022989"/>
    </source>
</evidence>
<feature type="transmembrane region" description="Helical" evidence="6">
    <location>
        <begin position="55"/>
        <end position="76"/>
    </location>
</feature>
<feature type="transmembrane region" description="Helical" evidence="6">
    <location>
        <begin position="21"/>
        <end position="43"/>
    </location>
</feature>
<dbReference type="OrthoDB" id="512217at2"/>
<feature type="transmembrane region" description="Helical" evidence="6">
    <location>
        <begin position="415"/>
        <end position="435"/>
    </location>
</feature>
<feature type="transmembrane region" description="Helical" evidence="6">
    <location>
        <begin position="171"/>
        <end position="189"/>
    </location>
</feature>
<proteinExistence type="predicted"/>
<evidence type="ECO:0000256" key="3">
    <source>
        <dbReference type="ARBA" id="ARBA00022692"/>
    </source>
</evidence>
<feature type="transmembrane region" description="Helical" evidence="6">
    <location>
        <begin position="143"/>
        <end position="164"/>
    </location>
</feature>
<dbReference type="EMBL" id="QKLU01000002">
    <property type="protein sequence ID" value="PYF75461.1"/>
    <property type="molecule type" value="Genomic_DNA"/>
</dbReference>
<dbReference type="AlphaFoldDB" id="A0A318UHG6"/>
<keyword evidence="2" id="KW-1003">Cell membrane</keyword>
<dbReference type="Proteomes" id="UP000248198">
    <property type="component" value="Unassembled WGS sequence"/>
</dbReference>
<dbReference type="PANTHER" id="PTHR30250">
    <property type="entry name" value="PST FAMILY PREDICTED COLANIC ACID TRANSPORTER"/>
    <property type="match status" value="1"/>
</dbReference>
<dbReference type="GO" id="GO:0005886">
    <property type="term" value="C:plasma membrane"/>
    <property type="evidence" value="ECO:0007669"/>
    <property type="project" value="UniProtKB-SubCell"/>
</dbReference>
<keyword evidence="4 6" id="KW-1133">Transmembrane helix</keyword>
<dbReference type="RefSeq" id="WP_110827630.1">
    <property type="nucleotide sequence ID" value="NZ_QKLU01000002.1"/>
</dbReference>
<feature type="transmembrane region" description="Helical" evidence="6">
    <location>
        <begin position="285"/>
        <end position="306"/>
    </location>
</feature>
<gene>
    <name evidence="7" type="ORF">B0O44_10210</name>
</gene>
<feature type="transmembrane region" description="Helical" evidence="6">
    <location>
        <begin position="97"/>
        <end position="123"/>
    </location>
</feature>
<evidence type="ECO:0000256" key="1">
    <source>
        <dbReference type="ARBA" id="ARBA00004651"/>
    </source>
</evidence>
<organism evidence="7 8">
    <name type="scientific">Pedobacter nutrimenti</name>
    <dbReference type="NCBI Taxonomy" id="1241337"/>
    <lineage>
        <taxon>Bacteria</taxon>
        <taxon>Pseudomonadati</taxon>
        <taxon>Bacteroidota</taxon>
        <taxon>Sphingobacteriia</taxon>
        <taxon>Sphingobacteriales</taxon>
        <taxon>Sphingobacteriaceae</taxon>
        <taxon>Pedobacter</taxon>
    </lineage>
</organism>
<feature type="transmembrane region" description="Helical" evidence="6">
    <location>
        <begin position="357"/>
        <end position="376"/>
    </location>
</feature>
<feature type="transmembrane region" description="Helical" evidence="6">
    <location>
        <begin position="327"/>
        <end position="351"/>
    </location>
</feature>
<sequence>MNALSKVKAFFTTGHERTILLKLNILALFVLKGMSVVISFLLVPMTINYLNPIEYGLWLTLSSILIWVDFFDIGIGHGLRNKLSEALAKQEYDLAKSYVSTSFAFLSLISLMFFIFFICINPFLNWSSILNVDSEMGKYIGEIVIWVLAFFCLRFVFKLLGIILSADQRPAIDSFLSVLSNILSIGIIFTLTKTTNGSLEYVAIAFSAAPPLIFLVAGVILFRKRYKKISPSFNYIKIEYVKGLLGLGIKFFVIQLSCLLIFSSANFIIIQLYGPKEVTTYNIAYKYFNIVIMVFTIIVTPLWSAFTNAYAKGDLVWIKRTVKKIEILWLFSLLITALLIVIGSFFYRFWIGKSIKIPLSLTLSMAAYAIVFNLLSTYNYVINGTGKVYIQTIHAIVSIIVYLPLAYLLCKFMGVSGVINASTIVLMPLVVCSYIQYKKIVAGTASGIWNK</sequence>
<evidence type="ECO:0000256" key="6">
    <source>
        <dbReference type="SAM" id="Phobius"/>
    </source>
</evidence>
<feature type="transmembrane region" description="Helical" evidence="6">
    <location>
        <begin position="201"/>
        <end position="222"/>
    </location>
</feature>
<accession>A0A318UHG6</accession>
<comment type="subcellular location">
    <subcellularLocation>
        <location evidence="1">Cell membrane</location>
        <topology evidence="1">Multi-pass membrane protein</topology>
    </subcellularLocation>
</comment>
<keyword evidence="3 6" id="KW-0812">Transmembrane</keyword>
<reference evidence="7 8" key="1">
    <citation type="submission" date="2018-06" db="EMBL/GenBank/DDBJ databases">
        <title>Genomic Encyclopedia of Archaeal and Bacterial Type Strains, Phase II (KMG-II): from individual species to whole genera.</title>
        <authorList>
            <person name="Goeker M."/>
        </authorList>
    </citation>
    <scope>NUCLEOTIDE SEQUENCE [LARGE SCALE GENOMIC DNA]</scope>
    <source>
        <strain evidence="7 8">DSM 27372</strain>
    </source>
</reference>
<feature type="transmembrane region" description="Helical" evidence="6">
    <location>
        <begin position="243"/>
        <end position="273"/>
    </location>
</feature>
<protein>
    <submittedName>
        <fullName evidence="7">Na+-driven multidrug efflux pump</fullName>
    </submittedName>
</protein>